<dbReference type="Proteomes" id="UP000789901">
    <property type="component" value="Unassembled WGS sequence"/>
</dbReference>
<comment type="caution">
    <text evidence="2">The sequence shown here is derived from an EMBL/GenBank/DDBJ whole genome shotgun (WGS) entry which is preliminary data.</text>
</comment>
<reference evidence="2 3" key="1">
    <citation type="submission" date="2021-06" db="EMBL/GenBank/DDBJ databases">
        <authorList>
            <person name="Kallberg Y."/>
            <person name="Tangrot J."/>
            <person name="Rosling A."/>
        </authorList>
    </citation>
    <scope>NUCLEOTIDE SEQUENCE [LARGE SCALE GENOMIC DNA]</scope>
    <source>
        <strain evidence="2 3">120-4 pot B 10/14</strain>
    </source>
</reference>
<proteinExistence type="predicted"/>
<gene>
    <name evidence="2" type="ORF">GMARGA_LOCUS12844</name>
</gene>
<feature type="region of interest" description="Disordered" evidence="1">
    <location>
        <begin position="54"/>
        <end position="74"/>
    </location>
</feature>
<accession>A0ABN7V1T6</accession>
<organism evidence="2 3">
    <name type="scientific">Gigaspora margarita</name>
    <dbReference type="NCBI Taxonomy" id="4874"/>
    <lineage>
        <taxon>Eukaryota</taxon>
        <taxon>Fungi</taxon>
        <taxon>Fungi incertae sedis</taxon>
        <taxon>Mucoromycota</taxon>
        <taxon>Glomeromycotina</taxon>
        <taxon>Glomeromycetes</taxon>
        <taxon>Diversisporales</taxon>
        <taxon>Gigasporaceae</taxon>
        <taxon>Gigaspora</taxon>
    </lineage>
</organism>
<keyword evidence="3" id="KW-1185">Reference proteome</keyword>
<protein>
    <submittedName>
        <fullName evidence="2">42185_t:CDS:1</fullName>
    </submittedName>
</protein>
<evidence type="ECO:0000313" key="2">
    <source>
        <dbReference type="EMBL" id="CAG8712367.1"/>
    </source>
</evidence>
<evidence type="ECO:0000313" key="3">
    <source>
        <dbReference type="Proteomes" id="UP000789901"/>
    </source>
</evidence>
<sequence length="142" mass="16354">MTNYRDNVSEDSEDYKRVRELIDIDKTITSRESSDFLDSFWEEFRKLNISSNRLSRNERELSSSESKLPTDTNAGSSIRFELNAANVEVANITRLDGDSDLIVGEIARIHKSDAFSIKLMCIVSRTFIFARGKKDFSWVMEL</sequence>
<name>A0ABN7V1T6_GIGMA</name>
<dbReference type="EMBL" id="CAJVQB010007991">
    <property type="protein sequence ID" value="CAG8712367.1"/>
    <property type="molecule type" value="Genomic_DNA"/>
</dbReference>
<evidence type="ECO:0000256" key="1">
    <source>
        <dbReference type="SAM" id="MobiDB-lite"/>
    </source>
</evidence>